<comment type="caution">
    <text evidence="2">The sequence shown here is derived from an EMBL/GenBank/DDBJ whole genome shotgun (WGS) entry which is preliminary data.</text>
</comment>
<reference evidence="2 3" key="1">
    <citation type="submission" date="2024-03" db="EMBL/GenBank/DDBJ databases">
        <title>The Acrasis kona genome and developmental transcriptomes reveal deep origins of eukaryotic multicellular pathways.</title>
        <authorList>
            <person name="Sheikh S."/>
            <person name="Fu C.-J."/>
            <person name="Brown M.W."/>
            <person name="Baldauf S.L."/>
        </authorList>
    </citation>
    <scope>NUCLEOTIDE SEQUENCE [LARGE SCALE GENOMIC DNA]</scope>
    <source>
        <strain evidence="2 3">ATCC MYA-3509</strain>
    </source>
</reference>
<evidence type="ECO:0000313" key="2">
    <source>
        <dbReference type="EMBL" id="KAL0481803.1"/>
    </source>
</evidence>
<evidence type="ECO:0000313" key="3">
    <source>
        <dbReference type="Proteomes" id="UP001431209"/>
    </source>
</evidence>
<protein>
    <submittedName>
        <fullName evidence="2">Structural maintenance of chromosomes protein</fullName>
    </submittedName>
</protein>
<accession>A0AAW2YWG1</accession>
<name>A0AAW2YWG1_9EUKA</name>
<feature type="region of interest" description="Disordered" evidence="1">
    <location>
        <begin position="1"/>
        <end position="35"/>
    </location>
</feature>
<proteinExistence type="predicted"/>
<keyword evidence="3" id="KW-1185">Reference proteome</keyword>
<feature type="region of interest" description="Disordered" evidence="1">
    <location>
        <begin position="92"/>
        <end position="133"/>
    </location>
</feature>
<feature type="compositionally biased region" description="Polar residues" evidence="1">
    <location>
        <begin position="106"/>
        <end position="126"/>
    </location>
</feature>
<dbReference type="Proteomes" id="UP001431209">
    <property type="component" value="Unassembled WGS sequence"/>
</dbReference>
<dbReference type="AlphaFoldDB" id="A0AAW2YWG1"/>
<evidence type="ECO:0000256" key="1">
    <source>
        <dbReference type="SAM" id="MobiDB-lite"/>
    </source>
</evidence>
<dbReference type="EMBL" id="JAOPGA020000795">
    <property type="protein sequence ID" value="KAL0481803.1"/>
    <property type="molecule type" value="Genomic_DNA"/>
</dbReference>
<organism evidence="2 3">
    <name type="scientific">Acrasis kona</name>
    <dbReference type="NCBI Taxonomy" id="1008807"/>
    <lineage>
        <taxon>Eukaryota</taxon>
        <taxon>Discoba</taxon>
        <taxon>Heterolobosea</taxon>
        <taxon>Tetramitia</taxon>
        <taxon>Eutetramitia</taxon>
        <taxon>Acrasidae</taxon>
        <taxon>Acrasis</taxon>
    </lineage>
</organism>
<gene>
    <name evidence="2" type="ORF">AKO1_012401</name>
</gene>
<sequence>MGNMKSMDRGDDLYVEDTDPNEAVNKKIASKPQVQTSLDKMKKNPLDLGTKEGLLKTYLLYNDTLTYVEPQINDIIRQELAVKEEMDAGVEDPNIEQVESPAAPFTSKSTYTPASIHTSSPHSPQSHGGMGSKRPHLKIKLVITELPDNKKERKVLSPILSTLNLSPQFGLFHSALIIGPWKIEWNDSELVIPRRCMASAVLAFDVHEFTGEEKVKDTLGKLAEVISKYNVNGQYDQLNCNCQRFVDDVLKQLGIELKFTGQLDAFLKELKRTGRCESKYKVPDQFLDALKQHTFKSELKVDENGIVKFDTHEQLDEFVHKMESLSARYFYFDGGANDFKLLKAFDRALWLRHFKHKIEKKSSNPQYKPSACCPFGDPTQTATNMKS</sequence>
<feature type="compositionally biased region" description="Basic and acidic residues" evidence="1">
    <location>
        <begin position="1"/>
        <end position="12"/>
    </location>
</feature>